<accession>A0AAW9ECC8</accession>
<dbReference type="SUPFAM" id="SSF52374">
    <property type="entry name" value="Nucleotidylyl transferase"/>
    <property type="match status" value="1"/>
</dbReference>
<dbReference type="AlphaFoldDB" id="A0AAW9ECC8"/>
<comment type="caution">
    <text evidence="9">The sequence shown here is derived from an EMBL/GenBank/DDBJ whole genome shotgun (WGS) entry which is preliminary data.</text>
</comment>
<sequence length="81" mass="9630">GALLHHEAMQHSYPCCWRHKTPVIFRATPQWFIGMDKNGLRQQSLKEIKGVKWIPDWGQARIESMVENRPDWCISRQRTWG</sequence>
<evidence type="ECO:0000256" key="6">
    <source>
        <dbReference type="ARBA" id="ARBA00023146"/>
    </source>
</evidence>
<keyword evidence="4" id="KW-0067">ATP-binding</keyword>
<evidence type="ECO:0000259" key="8">
    <source>
        <dbReference type="Pfam" id="PF00133"/>
    </source>
</evidence>
<evidence type="ECO:0000256" key="3">
    <source>
        <dbReference type="ARBA" id="ARBA00022741"/>
    </source>
</evidence>
<protein>
    <submittedName>
        <fullName evidence="9">Class I tRNA ligase family protein</fullName>
    </submittedName>
</protein>
<comment type="catalytic activity">
    <reaction evidence="7">
        <text>tRNA(Ile) + L-isoleucine + ATP = L-isoleucyl-tRNA(Ile) + AMP + diphosphate</text>
        <dbReference type="Rhea" id="RHEA:11060"/>
        <dbReference type="Rhea" id="RHEA-COMP:9666"/>
        <dbReference type="Rhea" id="RHEA-COMP:9695"/>
        <dbReference type="ChEBI" id="CHEBI:30616"/>
        <dbReference type="ChEBI" id="CHEBI:33019"/>
        <dbReference type="ChEBI" id="CHEBI:58045"/>
        <dbReference type="ChEBI" id="CHEBI:78442"/>
        <dbReference type="ChEBI" id="CHEBI:78528"/>
        <dbReference type="ChEBI" id="CHEBI:456215"/>
        <dbReference type="EC" id="6.1.1.5"/>
    </reaction>
</comment>
<name>A0AAW9ECC8_KLEAE</name>
<evidence type="ECO:0000256" key="7">
    <source>
        <dbReference type="ARBA" id="ARBA00048359"/>
    </source>
</evidence>
<dbReference type="Pfam" id="PF00133">
    <property type="entry name" value="tRNA-synt_1"/>
    <property type="match status" value="1"/>
</dbReference>
<dbReference type="Gene3D" id="3.40.50.620">
    <property type="entry name" value="HUPs"/>
    <property type="match status" value="1"/>
</dbReference>
<comment type="similarity">
    <text evidence="1">Belongs to the class-I aminoacyl-tRNA synthetase family. IleS type 1 subfamily.</text>
</comment>
<organism evidence="9 10">
    <name type="scientific">Klebsiella aerogenes</name>
    <name type="common">Enterobacter aerogenes</name>
    <dbReference type="NCBI Taxonomy" id="548"/>
    <lineage>
        <taxon>Bacteria</taxon>
        <taxon>Pseudomonadati</taxon>
        <taxon>Pseudomonadota</taxon>
        <taxon>Gammaproteobacteria</taxon>
        <taxon>Enterobacterales</taxon>
        <taxon>Enterobacteriaceae</taxon>
        <taxon>Klebsiella/Raoultella group</taxon>
        <taxon>Klebsiella</taxon>
    </lineage>
</organism>
<evidence type="ECO:0000256" key="2">
    <source>
        <dbReference type="ARBA" id="ARBA00022598"/>
    </source>
</evidence>
<evidence type="ECO:0000256" key="4">
    <source>
        <dbReference type="ARBA" id="ARBA00022840"/>
    </source>
</evidence>
<feature type="domain" description="Aminoacyl-tRNA synthetase class Ia" evidence="8">
    <location>
        <begin position="24"/>
        <end position="81"/>
    </location>
</feature>
<reference evidence="9" key="1">
    <citation type="submission" date="2023-11" db="EMBL/GenBank/DDBJ databases">
        <title>Detection of rare carbapenemases in Enterobacterales - comparison of two colorimetric and two CIM-based carbapenemase assays.</title>
        <authorList>
            <person name="Schaffarczyk L."/>
            <person name="Noster J."/>
            <person name="Stelzer Y."/>
            <person name="Sattler J."/>
            <person name="Gatermann S."/>
            <person name="Hamprecht A."/>
        </authorList>
    </citation>
    <scope>NUCLEOTIDE SEQUENCE</scope>
    <source>
        <strain evidence="9">CIM-Cont-037</strain>
    </source>
</reference>
<evidence type="ECO:0000256" key="5">
    <source>
        <dbReference type="ARBA" id="ARBA00022917"/>
    </source>
</evidence>
<feature type="non-terminal residue" evidence="9">
    <location>
        <position position="1"/>
    </location>
</feature>
<evidence type="ECO:0000256" key="1">
    <source>
        <dbReference type="ARBA" id="ARBA00006887"/>
    </source>
</evidence>
<dbReference type="InterPro" id="IPR050081">
    <property type="entry name" value="Ile-tRNA_ligase"/>
</dbReference>
<keyword evidence="3" id="KW-0547">Nucleotide-binding</keyword>
<keyword evidence="6" id="KW-0030">Aminoacyl-tRNA synthetase</keyword>
<dbReference type="Proteomes" id="UP001279012">
    <property type="component" value="Unassembled WGS sequence"/>
</dbReference>
<dbReference type="GO" id="GO:0004822">
    <property type="term" value="F:isoleucine-tRNA ligase activity"/>
    <property type="evidence" value="ECO:0007669"/>
    <property type="project" value="UniProtKB-EC"/>
</dbReference>
<dbReference type="PANTHER" id="PTHR42765:SF1">
    <property type="entry name" value="ISOLEUCINE--TRNA LIGASE, MITOCHONDRIAL"/>
    <property type="match status" value="1"/>
</dbReference>
<gene>
    <name evidence="9" type="ORF">SJ059_32775</name>
</gene>
<evidence type="ECO:0000313" key="9">
    <source>
        <dbReference type="EMBL" id="MDX7019200.1"/>
    </source>
</evidence>
<dbReference type="GO" id="GO:0005829">
    <property type="term" value="C:cytosol"/>
    <property type="evidence" value="ECO:0007669"/>
    <property type="project" value="TreeGrafter"/>
</dbReference>
<dbReference type="GO" id="GO:0005524">
    <property type="term" value="F:ATP binding"/>
    <property type="evidence" value="ECO:0007669"/>
    <property type="project" value="UniProtKB-KW"/>
</dbReference>
<dbReference type="EMBL" id="JAWZZT010001788">
    <property type="protein sequence ID" value="MDX7019200.1"/>
    <property type="molecule type" value="Genomic_DNA"/>
</dbReference>
<dbReference type="PANTHER" id="PTHR42765">
    <property type="entry name" value="SOLEUCYL-TRNA SYNTHETASE"/>
    <property type="match status" value="1"/>
</dbReference>
<keyword evidence="2 9" id="KW-0436">Ligase</keyword>
<evidence type="ECO:0000313" key="10">
    <source>
        <dbReference type="Proteomes" id="UP001279012"/>
    </source>
</evidence>
<proteinExistence type="inferred from homology"/>
<feature type="non-terminal residue" evidence="9">
    <location>
        <position position="81"/>
    </location>
</feature>
<keyword evidence="5" id="KW-0648">Protein biosynthesis</keyword>
<dbReference type="InterPro" id="IPR014729">
    <property type="entry name" value="Rossmann-like_a/b/a_fold"/>
</dbReference>
<dbReference type="GO" id="GO:0006428">
    <property type="term" value="P:isoleucyl-tRNA aminoacylation"/>
    <property type="evidence" value="ECO:0007669"/>
    <property type="project" value="TreeGrafter"/>
</dbReference>
<dbReference type="InterPro" id="IPR002300">
    <property type="entry name" value="aa-tRNA-synth_Ia"/>
</dbReference>